<gene>
    <name evidence="3" type="ORF">ACFSBT_02960</name>
</gene>
<dbReference type="InterPro" id="IPR055732">
    <property type="entry name" value="DUF7308"/>
</dbReference>
<dbReference type="Pfam" id="PF23960">
    <property type="entry name" value="DUF7289"/>
    <property type="match status" value="1"/>
</dbReference>
<evidence type="ECO:0000313" key="4">
    <source>
        <dbReference type="Proteomes" id="UP001597187"/>
    </source>
</evidence>
<name>A0ABD6ARB7_9EURY</name>
<dbReference type="AlphaFoldDB" id="A0ABD6ARB7"/>
<feature type="compositionally biased region" description="Acidic residues" evidence="1">
    <location>
        <begin position="86"/>
        <end position="106"/>
    </location>
</feature>
<reference evidence="3 4" key="1">
    <citation type="journal article" date="2019" name="Int. J. Syst. Evol. Microbiol.">
        <title>The Global Catalogue of Microorganisms (GCM) 10K type strain sequencing project: providing services to taxonomists for standard genome sequencing and annotation.</title>
        <authorList>
            <consortium name="The Broad Institute Genomics Platform"/>
            <consortium name="The Broad Institute Genome Sequencing Center for Infectious Disease"/>
            <person name="Wu L."/>
            <person name="Ma J."/>
        </authorList>
    </citation>
    <scope>NUCLEOTIDE SEQUENCE [LARGE SCALE GENOMIC DNA]</scope>
    <source>
        <strain evidence="3 4">CGMCC 1.12563</strain>
    </source>
</reference>
<evidence type="ECO:0000313" key="3">
    <source>
        <dbReference type="EMBL" id="MFD1512239.1"/>
    </source>
</evidence>
<proteinExistence type="predicted"/>
<feature type="region of interest" description="Disordered" evidence="1">
    <location>
        <begin position="79"/>
        <end position="107"/>
    </location>
</feature>
<evidence type="ECO:0000256" key="1">
    <source>
        <dbReference type="SAM" id="MobiDB-lite"/>
    </source>
</evidence>
<dbReference type="InterPro" id="IPR055713">
    <property type="entry name" value="DUF7289"/>
</dbReference>
<sequence>MLILGMVVIGMTSVVALGSVALEDTERQSTLERAEQSMAQFDSRAAQVALGAESLQELSLGHSSGNYQVVEGEGTITVTHVNHDGDDSDGDDDKTDDGNYDDDEDIYSGPLGAVVYQNGDTEIAYQGGGVWRHQDGNTQMVSPPEFHYEGSTLTLPVVTVTGEDSASGSPTAVVERATSTETIYPNSNTDYVDNSTKQYTNPASNGQIIVTIQSEYYQGWEEYFNSRTEGSVIDVDHGAETVTAELITLGHQGEFNLPSEDNPFQVRGLEPSMQDGDGLKDLAVTLRPIDRTQDHFSSLDWSMYVHSGGQEMEINLKMQGSGGCGDAADLTIYYHDGGETYQGWHAENAYTVDCSGSTPKIELDLIGDSTPSMNYESVTASNLVASNPNSISLQDPVVFDHFEGDNADVTYTVGSDASADLIIRHYFNHFAPTFDLRSTDGNHGNSVNEPSSNGNNIIYTGSDVITYLHVSENEVKVRFE</sequence>
<protein>
    <recommendedName>
        <fullName evidence="2">DUF7308 domain-containing protein</fullName>
    </recommendedName>
</protein>
<feature type="domain" description="DUF7308" evidence="2">
    <location>
        <begin position="272"/>
        <end position="455"/>
    </location>
</feature>
<evidence type="ECO:0000259" key="2">
    <source>
        <dbReference type="Pfam" id="PF23985"/>
    </source>
</evidence>
<dbReference type="Pfam" id="PF23985">
    <property type="entry name" value="DUF7308"/>
    <property type="match status" value="1"/>
</dbReference>
<dbReference type="EMBL" id="JBHUDC010000002">
    <property type="protein sequence ID" value="MFD1512239.1"/>
    <property type="molecule type" value="Genomic_DNA"/>
</dbReference>
<accession>A0ABD6ARB7</accession>
<dbReference type="Proteomes" id="UP001597187">
    <property type="component" value="Unassembled WGS sequence"/>
</dbReference>
<keyword evidence="4" id="KW-1185">Reference proteome</keyword>
<comment type="caution">
    <text evidence="3">The sequence shown here is derived from an EMBL/GenBank/DDBJ whole genome shotgun (WGS) entry which is preliminary data.</text>
</comment>
<dbReference type="RefSeq" id="WP_250872226.1">
    <property type="nucleotide sequence ID" value="NZ_JBHUDC010000002.1"/>
</dbReference>
<organism evidence="3 4">
    <name type="scientific">Halomarina rubra</name>
    <dbReference type="NCBI Taxonomy" id="2071873"/>
    <lineage>
        <taxon>Archaea</taxon>
        <taxon>Methanobacteriati</taxon>
        <taxon>Methanobacteriota</taxon>
        <taxon>Stenosarchaea group</taxon>
        <taxon>Halobacteria</taxon>
        <taxon>Halobacteriales</taxon>
        <taxon>Natronomonadaceae</taxon>
        <taxon>Halomarina</taxon>
    </lineage>
</organism>